<evidence type="ECO:0000256" key="1">
    <source>
        <dbReference type="PIRSR" id="PIRSR012565-1"/>
    </source>
</evidence>
<reference evidence="3" key="2">
    <citation type="journal article" date="2021" name="Data Brief">
        <title>Draft genome sequence data of the facultative, thermophilic, xylanolytic bacterium Paenibacillus sp. strain DA-C8.</title>
        <authorList>
            <person name="Chhe C."/>
            <person name="Uke A."/>
            <person name="Baramee S."/>
            <person name="Ungkulpasvich U."/>
            <person name="Tachaapaikoon C."/>
            <person name="Pason P."/>
            <person name="Waeonukul R."/>
            <person name="Ratanakhanokchai K."/>
            <person name="Kosugi A."/>
        </authorList>
    </citation>
    <scope>NUCLEOTIDE SEQUENCE</scope>
    <source>
        <strain evidence="3">DA-C8</strain>
    </source>
</reference>
<feature type="disulfide bond" evidence="1">
    <location>
        <begin position="77"/>
        <end position="81"/>
    </location>
</feature>
<keyword evidence="4" id="KW-1185">Reference proteome</keyword>
<feature type="compositionally biased region" description="Basic residues" evidence="2">
    <location>
        <begin position="134"/>
        <end position="146"/>
    </location>
</feature>
<feature type="compositionally biased region" description="Basic and acidic residues" evidence="2">
    <location>
        <begin position="163"/>
        <end position="181"/>
    </location>
</feature>
<name>A0A916QGN3_9BACL</name>
<dbReference type="Gene3D" id="3.50.4.20">
    <property type="match status" value="1"/>
</dbReference>
<sequence length="181" mass="21677">MIQLGGRTFQLAYENKNGWNYEAFRERYSDILDRYDYIVGDWGYNQLRLKGFYREGNPKGTKDTCITSLQEYIQEYCNFGCAYFVLERIPNKSKSIDQALDHQDHYPQHKESQHKHKESSPAHTNRQSESKETRSHHREHAKHSRREAKEAHESMRRHHHQQHRAEHARKDRKAGRDSRNA</sequence>
<organism evidence="3 4">
    <name type="scientific">Insulibacter thermoxylanivorax</name>
    <dbReference type="NCBI Taxonomy" id="2749268"/>
    <lineage>
        <taxon>Bacteria</taxon>
        <taxon>Bacillati</taxon>
        <taxon>Bacillota</taxon>
        <taxon>Bacilli</taxon>
        <taxon>Bacillales</taxon>
        <taxon>Paenibacillaceae</taxon>
        <taxon>Insulibacter</taxon>
    </lineage>
</organism>
<dbReference type="InterPro" id="IPR009370">
    <property type="entry name" value="YutD-like"/>
</dbReference>
<dbReference type="InterPro" id="IPR038141">
    <property type="entry name" value="YutD-like_sf"/>
</dbReference>
<reference evidence="3" key="1">
    <citation type="submission" date="2020-08" db="EMBL/GenBank/DDBJ databases">
        <authorList>
            <person name="Uke A."/>
            <person name="Chhe C."/>
            <person name="Baramee S."/>
            <person name="Kosugi A."/>
        </authorList>
    </citation>
    <scope>NUCLEOTIDE SEQUENCE</scope>
    <source>
        <strain evidence="3">DA-C8</strain>
    </source>
</reference>
<evidence type="ECO:0008006" key="5">
    <source>
        <dbReference type="Google" id="ProtNLM"/>
    </source>
</evidence>
<feature type="region of interest" description="Disordered" evidence="2">
    <location>
        <begin position="106"/>
        <end position="181"/>
    </location>
</feature>
<dbReference type="Pfam" id="PF06265">
    <property type="entry name" value="YutD-like"/>
    <property type="match status" value="1"/>
</dbReference>
<evidence type="ECO:0000256" key="2">
    <source>
        <dbReference type="SAM" id="MobiDB-lite"/>
    </source>
</evidence>
<comment type="caution">
    <text evidence="3">The sequence shown here is derived from an EMBL/GenBank/DDBJ whole genome shotgun (WGS) entry which is preliminary data.</text>
</comment>
<protein>
    <recommendedName>
        <fullName evidence="5">DUF1027 domain-containing protein</fullName>
    </recommendedName>
</protein>
<dbReference type="Proteomes" id="UP000654993">
    <property type="component" value="Unassembled WGS sequence"/>
</dbReference>
<evidence type="ECO:0000313" key="4">
    <source>
        <dbReference type="Proteomes" id="UP000654993"/>
    </source>
</evidence>
<accession>A0A916QGN3</accession>
<evidence type="ECO:0000313" key="3">
    <source>
        <dbReference type="EMBL" id="GFR39329.1"/>
    </source>
</evidence>
<keyword evidence="1" id="KW-1015">Disulfide bond</keyword>
<dbReference type="EMBL" id="BMAQ01000041">
    <property type="protein sequence ID" value="GFR39329.1"/>
    <property type="molecule type" value="Genomic_DNA"/>
</dbReference>
<proteinExistence type="predicted"/>
<dbReference type="PIRSF" id="PIRSF012565">
    <property type="entry name" value="DUF1027"/>
    <property type="match status" value="1"/>
</dbReference>
<dbReference type="RefSeq" id="WP_200967524.1">
    <property type="nucleotide sequence ID" value="NZ_BMAQ01000041.1"/>
</dbReference>
<gene>
    <name evidence="3" type="ORF">PRECH8_26250</name>
</gene>
<dbReference type="AlphaFoldDB" id="A0A916QGN3"/>